<evidence type="ECO:0000313" key="3">
    <source>
        <dbReference type="Proteomes" id="UP000390336"/>
    </source>
</evidence>
<evidence type="ECO:0000313" key="2">
    <source>
        <dbReference type="EMBL" id="QGH49203.1"/>
    </source>
</evidence>
<dbReference type="AlphaFoldDB" id="A0AAP9GFE9"/>
<organism evidence="2 3">
    <name type="scientific">Vibrio owensii</name>
    <dbReference type="NCBI Taxonomy" id="696485"/>
    <lineage>
        <taxon>Bacteria</taxon>
        <taxon>Pseudomonadati</taxon>
        <taxon>Pseudomonadota</taxon>
        <taxon>Gammaproteobacteria</taxon>
        <taxon>Vibrionales</taxon>
        <taxon>Vibrionaceae</taxon>
        <taxon>Vibrio</taxon>
    </lineage>
</organism>
<dbReference type="InterPro" id="IPR010982">
    <property type="entry name" value="Lambda_DNA-bd_dom_sf"/>
</dbReference>
<evidence type="ECO:0000259" key="1">
    <source>
        <dbReference type="PROSITE" id="PS50943"/>
    </source>
</evidence>
<dbReference type="Proteomes" id="UP000390336">
    <property type="component" value="Chromosome 2"/>
</dbReference>
<dbReference type="RefSeq" id="WP_054823391.1">
    <property type="nucleotide sequence ID" value="NZ_CP045860.1"/>
</dbReference>
<dbReference type="CDD" id="cd00093">
    <property type="entry name" value="HTH_XRE"/>
    <property type="match status" value="1"/>
</dbReference>
<accession>A0AAP9GFE9</accession>
<reference evidence="2 3" key="1">
    <citation type="journal article" date="2015" name="Genome Announc.">
        <title>Draft Genome Sequence of Vibrio owensii Strain SH-14, Which Causes Shrimp Acute Hepatopancreatic Necrosis Disease.</title>
        <authorList>
            <person name="Liu L."/>
            <person name="Xiao J."/>
            <person name="Xia X."/>
            <person name="Pan Y."/>
            <person name="Yan S."/>
            <person name="Wang Y."/>
        </authorList>
    </citation>
    <scope>NUCLEOTIDE SEQUENCE [LARGE SCALE GENOMIC DNA]</scope>
    <source>
        <strain evidence="2 3">SH14</strain>
    </source>
</reference>
<gene>
    <name evidence="2" type="ORF">APZ19_18975</name>
</gene>
<dbReference type="GO" id="GO:0003677">
    <property type="term" value="F:DNA binding"/>
    <property type="evidence" value="ECO:0007669"/>
    <property type="project" value="InterPro"/>
</dbReference>
<dbReference type="InterPro" id="IPR001387">
    <property type="entry name" value="Cro/C1-type_HTH"/>
</dbReference>
<protein>
    <submittedName>
        <fullName evidence="2">Helix-turn-helix domain-containing protein</fullName>
    </submittedName>
</protein>
<proteinExistence type="predicted"/>
<dbReference type="SMART" id="SM00530">
    <property type="entry name" value="HTH_XRE"/>
    <property type="match status" value="1"/>
</dbReference>
<dbReference type="EMBL" id="CP045860">
    <property type="protein sequence ID" value="QGH49203.1"/>
    <property type="molecule type" value="Genomic_DNA"/>
</dbReference>
<dbReference type="Pfam" id="PF13443">
    <property type="entry name" value="HTH_26"/>
    <property type="match status" value="1"/>
</dbReference>
<dbReference type="PROSITE" id="PS50943">
    <property type="entry name" value="HTH_CROC1"/>
    <property type="match status" value="1"/>
</dbReference>
<sequence length="214" mass="23889">MTQSIIGTNIAQRMTDLGIRTNKELSERSGVSRAVITNVQKNPDKKIMAETALALADGLDCRPHWLILGDGPVNLDEVERANRLRFGSPVVSINELAKAEPKELLDMIFDDEGRQRHPCPAGNADSVFIIKSSEPVGKYPSGLFYFDYEAEPVSGQLVIARPDLDSTPEVMEFYQARGKKYLKSLIEELPLELRTTEFTNEMKILATFKSFAIV</sequence>
<dbReference type="SUPFAM" id="SSF47413">
    <property type="entry name" value="lambda repressor-like DNA-binding domains"/>
    <property type="match status" value="1"/>
</dbReference>
<feature type="domain" description="HTH cro/C1-type" evidence="1">
    <location>
        <begin position="23"/>
        <end position="66"/>
    </location>
</feature>
<name>A0AAP9GFE9_9VIBR</name>
<dbReference type="Gene3D" id="1.10.260.40">
    <property type="entry name" value="lambda repressor-like DNA-binding domains"/>
    <property type="match status" value="1"/>
</dbReference>